<dbReference type="GO" id="GO:0009279">
    <property type="term" value="C:cell outer membrane"/>
    <property type="evidence" value="ECO:0007669"/>
    <property type="project" value="TreeGrafter"/>
</dbReference>
<evidence type="ECO:0000256" key="2">
    <source>
        <dbReference type="ARBA" id="ARBA00022801"/>
    </source>
</evidence>
<reference evidence="7 8" key="1">
    <citation type="journal article" date="2017" name="Antonie Van Leeuwenhoek">
        <title>Rhizobium rhizosphaerae sp. nov., a novel species isolated from rice rhizosphere.</title>
        <authorList>
            <person name="Zhao J.J."/>
            <person name="Zhang J."/>
            <person name="Zhang R.J."/>
            <person name="Zhang C.W."/>
            <person name="Yin H.Q."/>
            <person name="Zhang X.X."/>
        </authorList>
    </citation>
    <scope>NUCLEOTIDE SEQUENCE [LARGE SCALE GENOMIC DNA]</scope>
    <source>
        <strain evidence="7 8">E3</strain>
    </source>
</reference>
<dbReference type="GO" id="GO:0042545">
    <property type="term" value="P:cell wall modification"/>
    <property type="evidence" value="ECO:0007669"/>
    <property type="project" value="UniProtKB-UniRule"/>
</dbReference>
<dbReference type="Gene3D" id="2.160.20.10">
    <property type="entry name" value="Single-stranded right-handed beta-helix, Pectin lyase-like"/>
    <property type="match status" value="1"/>
</dbReference>
<evidence type="ECO:0000256" key="5">
    <source>
        <dbReference type="RuleBase" id="RU000589"/>
    </source>
</evidence>
<keyword evidence="3 5" id="KW-0063">Aspartyl esterase</keyword>
<dbReference type="EMBL" id="BAEN01000037">
    <property type="protein sequence ID" value="GAC14472.1"/>
    <property type="molecule type" value="Genomic_DNA"/>
</dbReference>
<evidence type="ECO:0000313" key="8">
    <source>
        <dbReference type="Proteomes" id="UP000006334"/>
    </source>
</evidence>
<dbReference type="PANTHER" id="PTHR31321">
    <property type="entry name" value="ACYL-COA THIOESTER HYDROLASE YBHC-RELATED"/>
    <property type="match status" value="1"/>
</dbReference>
<keyword evidence="5" id="KW-0732">Signal</keyword>
<sequence length="315" mass="35767">MKSITFFLFALFPMFIGAQGYQTQFTVAKDGSGDFTRIQDAIYATKTYPWTDITIFIKNGIYQEKVEIYAWNTRLRLVGESREGTVIRYEDHFNKINKGRNSTFHTFTLRVLGNDFSAENLTIENTAGPVGQAVALHVEADRARFSNISLKGFQDTLYVAGEGFRTYFHHCYIEGSTDFIFGQGTAVFENCEIKSLTNSFITAASTPQDQPFGLVFKHCKLTAEAGVNEVYLGRPWRQYAKTVFLDSQIGKHIHPAGWHDWDKASNHSTVFYAEYQNSGEGADMRRRVSWSQQLSAEQAKQYATETILRGWDPAN</sequence>
<dbReference type="RefSeq" id="WP_008844288.1">
    <property type="nucleotide sequence ID" value="NZ_BAEN01000037.1"/>
</dbReference>
<protein>
    <recommendedName>
        <fullName evidence="5">Pectinesterase</fullName>
        <ecNumber evidence="5">3.1.1.11</ecNumber>
    </recommendedName>
</protein>
<dbReference type="OrthoDB" id="191551at2"/>
<dbReference type="UniPathway" id="UPA00545">
    <property type="reaction ID" value="UER00823"/>
</dbReference>
<dbReference type="InterPro" id="IPR018040">
    <property type="entry name" value="Pectinesterase_Tyr_AS"/>
</dbReference>
<comment type="catalytic activity">
    <reaction evidence="5">
        <text>[(1-&gt;4)-alpha-D-galacturonosyl methyl ester](n) + n H2O = [(1-&gt;4)-alpha-D-galacturonosyl](n) + n methanol + n H(+)</text>
        <dbReference type="Rhea" id="RHEA:22380"/>
        <dbReference type="Rhea" id="RHEA-COMP:14570"/>
        <dbReference type="Rhea" id="RHEA-COMP:14573"/>
        <dbReference type="ChEBI" id="CHEBI:15377"/>
        <dbReference type="ChEBI" id="CHEBI:15378"/>
        <dbReference type="ChEBI" id="CHEBI:17790"/>
        <dbReference type="ChEBI" id="CHEBI:140522"/>
        <dbReference type="ChEBI" id="CHEBI:140523"/>
        <dbReference type="EC" id="3.1.1.11"/>
    </reaction>
</comment>
<evidence type="ECO:0000256" key="1">
    <source>
        <dbReference type="ARBA" id="ARBA00008891"/>
    </source>
</evidence>
<dbReference type="AlphaFoldDB" id="K6Y8D9"/>
<dbReference type="GO" id="GO:0045490">
    <property type="term" value="P:pectin catabolic process"/>
    <property type="evidence" value="ECO:0007669"/>
    <property type="project" value="UniProtKB-UniRule"/>
</dbReference>
<dbReference type="PANTHER" id="PTHR31321:SF57">
    <property type="entry name" value="PECTINESTERASE 53-RELATED"/>
    <property type="match status" value="1"/>
</dbReference>
<evidence type="ECO:0000313" key="7">
    <source>
        <dbReference type="EMBL" id="GAC14472.1"/>
    </source>
</evidence>
<feature type="active site" evidence="4">
    <location>
        <position position="178"/>
    </location>
</feature>
<evidence type="ECO:0000256" key="3">
    <source>
        <dbReference type="ARBA" id="ARBA00023085"/>
    </source>
</evidence>
<dbReference type="PROSITE" id="PS00800">
    <property type="entry name" value="PECTINESTERASE_1"/>
    <property type="match status" value="1"/>
</dbReference>
<evidence type="ECO:0000256" key="4">
    <source>
        <dbReference type="PROSITE-ProRule" id="PRU10040"/>
    </source>
</evidence>
<comment type="pathway">
    <text evidence="5">Glycan metabolism; pectin degradation; 2-dehydro-3-deoxy-D-gluconate from pectin: step 1/5.</text>
</comment>
<feature type="domain" description="Pectinesterase catalytic" evidence="6">
    <location>
        <begin position="25"/>
        <end position="310"/>
    </location>
</feature>
<dbReference type="SUPFAM" id="SSF51126">
    <property type="entry name" value="Pectin lyase-like"/>
    <property type="match status" value="1"/>
</dbReference>
<keyword evidence="8" id="KW-1185">Reference proteome</keyword>
<name>K6Y8D9_9ALTE</name>
<dbReference type="InterPro" id="IPR011050">
    <property type="entry name" value="Pectin_lyase_fold/virulence"/>
</dbReference>
<dbReference type="PROSITE" id="PS00503">
    <property type="entry name" value="PECTINESTERASE_2"/>
    <property type="match status" value="1"/>
</dbReference>
<organism evidence="7 8">
    <name type="scientific">Aliiglaciecola lipolytica E3</name>
    <dbReference type="NCBI Taxonomy" id="1127673"/>
    <lineage>
        <taxon>Bacteria</taxon>
        <taxon>Pseudomonadati</taxon>
        <taxon>Pseudomonadota</taxon>
        <taxon>Gammaproteobacteria</taxon>
        <taxon>Alteromonadales</taxon>
        <taxon>Alteromonadaceae</taxon>
        <taxon>Aliiglaciecola</taxon>
    </lineage>
</organism>
<accession>K6Y8D9</accession>
<dbReference type="STRING" id="1127673.GLIP_1843"/>
<comment type="similarity">
    <text evidence="1">Belongs to the pectinesterase family.</text>
</comment>
<feature type="signal peptide" evidence="5">
    <location>
        <begin position="1"/>
        <end position="18"/>
    </location>
</feature>
<keyword evidence="2 5" id="KW-0378">Hydrolase</keyword>
<comment type="caution">
    <text evidence="7">The sequence shown here is derived from an EMBL/GenBank/DDBJ whole genome shotgun (WGS) entry which is preliminary data.</text>
</comment>
<gene>
    <name evidence="7" type="ORF">GLIP_1843</name>
</gene>
<dbReference type="InterPro" id="IPR033131">
    <property type="entry name" value="Pectinesterase_Asp_AS"/>
</dbReference>
<dbReference type="Proteomes" id="UP000006334">
    <property type="component" value="Unassembled WGS sequence"/>
</dbReference>
<dbReference type="eggNOG" id="COG4677">
    <property type="taxonomic scope" value="Bacteria"/>
</dbReference>
<evidence type="ECO:0000259" key="6">
    <source>
        <dbReference type="Pfam" id="PF01095"/>
    </source>
</evidence>
<dbReference type="Pfam" id="PF01095">
    <property type="entry name" value="Pectinesterase"/>
    <property type="match status" value="1"/>
</dbReference>
<dbReference type="EC" id="3.1.1.11" evidence="5"/>
<dbReference type="GO" id="GO:0030599">
    <property type="term" value="F:pectinesterase activity"/>
    <property type="evidence" value="ECO:0007669"/>
    <property type="project" value="UniProtKB-UniRule"/>
</dbReference>
<feature type="chain" id="PRO_5005138164" description="Pectinesterase" evidence="5">
    <location>
        <begin position="19"/>
        <end position="315"/>
    </location>
</feature>
<dbReference type="InterPro" id="IPR012334">
    <property type="entry name" value="Pectin_lyas_fold"/>
</dbReference>
<proteinExistence type="inferred from homology"/>
<dbReference type="InterPro" id="IPR000070">
    <property type="entry name" value="Pectinesterase_cat"/>
</dbReference>